<organism evidence="2 3">
    <name type="scientific">Heterorhabditis bacteriophora</name>
    <name type="common">Entomopathogenic nematode worm</name>
    <dbReference type="NCBI Taxonomy" id="37862"/>
    <lineage>
        <taxon>Eukaryota</taxon>
        <taxon>Metazoa</taxon>
        <taxon>Ecdysozoa</taxon>
        <taxon>Nematoda</taxon>
        <taxon>Chromadorea</taxon>
        <taxon>Rhabditida</taxon>
        <taxon>Rhabditina</taxon>
        <taxon>Rhabditomorpha</taxon>
        <taxon>Strongyloidea</taxon>
        <taxon>Heterorhabditidae</taxon>
        <taxon>Heterorhabditis</taxon>
    </lineage>
</organism>
<name>A0A1I7WII1_HETBA</name>
<accession>A0A1I7WII1</accession>
<protein>
    <submittedName>
        <fullName evidence="3">Uncharacterized protein</fullName>
    </submittedName>
</protein>
<evidence type="ECO:0000313" key="3">
    <source>
        <dbReference type="WBParaSite" id="Hba_04805"/>
    </source>
</evidence>
<dbReference type="WBParaSite" id="Hba_04805">
    <property type="protein sequence ID" value="Hba_04805"/>
    <property type="gene ID" value="Hba_04805"/>
</dbReference>
<keyword evidence="2" id="KW-1185">Reference proteome</keyword>
<feature type="region of interest" description="Disordered" evidence="1">
    <location>
        <begin position="1"/>
        <end position="33"/>
    </location>
</feature>
<proteinExistence type="predicted"/>
<dbReference type="Proteomes" id="UP000095283">
    <property type="component" value="Unplaced"/>
</dbReference>
<sequence>MLLRTNDQSKSDMAGIGTATSRPTHRRLPTRATTTPISTRWEISVILIFIHF</sequence>
<evidence type="ECO:0000256" key="1">
    <source>
        <dbReference type="SAM" id="MobiDB-lite"/>
    </source>
</evidence>
<reference evidence="3" key="1">
    <citation type="submission" date="2016-11" db="UniProtKB">
        <authorList>
            <consortium name="WormBaseParasite"/>
        </authorList>
    </citation>
    <scope>IDENTIFICATION</scope>
</reference>
<evidence type="ECO:0000313" key="2">
    <source>
        <dbReference type="Proteomes" id="UP000095283"/>
    </source>
</evidence>
<dbReference type="AlphaFoldDB" id="A0A1I7WII1"/>